<keyword evidence="4" id="KW-0914">Notch signaling pathway</keyword>
<evidence type="ECO:0000256" key="2">
    <source>
        <dbReference type="ARBA" id="ARBA00009607"/>
    </source>
</evidence>
<evidence type="ECO:0000256" key="3">
    <source>
        <dbReference type="ARBA" id="ARBA00022692"/>
    </source>
</evidence>
<organism evidence="8">
    <name type="scientific">Picea sitchensis</name>
    <name type="common">Sitka spruce</name>
    <name type="synonym">Pinus sitchensis</name>
    <dbReference type="NCBI Taxonomy" id="3332"/>
    <lineage>
        <taxon>Eukaryota</taxon>
        <taxon>Viridiplantae</taxon>
        <taxon>Streptophyta</taxon>
        <taxon>Embryophyta</taxon>
        <taxon>Tracheophyta</taxon>
        <taxon>Spermatophyta</taxon>
        <taxon>Pinopsida</taxon>
        <taxon>Pinidae</taxon>
        <taxon>Conifers I</taxon>
        <taxon>Pinales</taxon>
        <taxon>Pinaceae</taxon>
        <taxon>Picea</taxon>
    </lineage>
</organism>
<reference evidence="8" key="1">
    <citation type="journal article" date="2008" name="BMC Genomics">
        <title>A conifer genomics resource of 200,000 spruce (Picea spp.) ESTs and 6,464 high-quality, sequence-finished full-length cDNAs for Sitka spruce (Picea sitchensis).</title>
        <authorList>
            <person name="Ralph S.G."/>
            <person name="Chun H.J."/>
            <person name="Kolosova N."/>
            <person name="Cooper D."/>
            <person name="Oddy C."/>
            <person name="Ritland C.E."/>
            <person name="Kirkpatrick R."/>
            <person name="Moore R."/>
            <person name="Barber S."/>
            <person name="Holt R.A."/>
            <person name="Jones S.J."/>
            <person name="Marra M.A."/>
            <person name="Douglas C.J."/>
            <person name="Ritland K."/>
            <person name="Bohlmann J."/>
        </authorList>
    </citation>
    <scope>NUCLEOTIDE SEQUENCE</scope>
    <source>
        <tissue evidence="9">Bark</tissue>
        <tissue evidence="8">Green portion of the leader tissue</tissue>
    </source>
</reference>
<evidence type="ECO:0000313" key="8">
    <source>
        <dbReference type="EMBL" id="ABK21649.1"/>
    </source>
</evidence>
<feature type="transmembrane region" description="Helical" evidence="7">
    <location>
        <begin position="84"/>
        <end position="104"/>
    </location>
</feature>
<name>A9NLY8_PICSI</name>
<dbReference type="AlphaFoldDB" id="A9NLY8"/>
<keyword evidence="3 7" id="KW-0812">Transmembrane</keyword>
<dbReference type="OMA" id="QVWPTID"/>
<dbReference type="InterPro" id="IPR019379">
    <property type="entry name" value="Gamma_Secretase_Asp_P_PEN2"/>
</dbReference>
<sequence>MEVDLERQRLRGSWDLSEGEVEMRSQWPTVDGALGVSQLEDCVNKARNFFYGGFFLLPWLWFLNCFYFWPVLRHRASYPEVRPYVLGSAIGFIVYTTVILSWALTFSIGGEHLFGSSWKRLAVYNIADNFELLGGT</sequence>
<keyword evidence="6 7" id="KW-0472">Membrane</keyword>
<evidence type="ECO:0000256" key="5">
    <source>
        <dbReference type="ARBA" id="ARBA00022989"/>
    </source>
</evidence>
<evidence type="ECO:0000256" key="7">
    <source>
        <dbReference type="SAM" id="Phobius"/>
    </source>
</evidence>
<evidence type="ECO:0000256" key="6">
    <source>
        <dbReference type="ARBA" id="ARBA00023136"/>
    </source>
</evidence>
<evidence type="ECO:0008006" key="10">
    <source>
        <dbReference type="Google" id="ProtNLM"/>
    </source>
</evidence>
<accession>A9NLY8</accession>
<evidence type="ECO:0000313" key="9">
    <source>
        <dbReference type="EMBL" id="ABK23472.1"/>
    </source>
</evidence>
<dbReference type="GO" id="GO:0007219">
    <property type="term" value="P:Notch signaling pathway"/>
    <property type="evidence" value="ECO:0007669"/>
    <property type="project" value="UniProtKB-KW"/>
</dbReference>
<dbReference type="PANTHER" id="PTHR16318:SF0">
    <property type="entry name" value="GAMMA-SECRETASE SUBUNIT PEN-2"/>
    <property type="match status" value="1"/>
</dbReference>
<evidence type="ECO:0000256" key="1">
    <source>
        <dbReference type="ARBA" id="ARBA00004141"/>
    </source>
</evidence>
<dbReference type="Pfam" id="PF10251">
    <property type="entry name" value="PEN-2"/>
    <property type="match status" value="1"/>
</dbReference>
<dbReference type="EMBL" id="EF082280">
    <property type="protein sequence ID" value="ABK21649.1"/>
    <property type="molecule type" value="mRNA"/>
</dbReference>
<feature type="transmembrane region" description="Helical" evidence="7">
    <location>
        <begin position="49"/>
        <end position="72"/>
    </location>
</feature>
<comment type="subcellular location">
    <subcellularLocation>
        <location evidence="1">Membrane</location>
        <topology evidence="1">Multi-pass membrane protein</topology>
    </subcellularLocation>
</comment>
<dbReference type="PANTHER" id="PTHR16318">
    <property type="entry name" value="GAMMA-SECRETASE SUBUNIT PEN-2"/>
    <property type="match status" value="1"/>
</dbReference>
<comment type="similarity">
    <text evidence="2">Belongs to the PEN-2 family.</text>
</comment>
<evidence type="ECO:0000256" key="4">
    <source>
        <dbReference type="ARBA" id="ARBA00022976"/>
    </source>
</evidence>
<dbReference type="EMBL" id="EF084144">
    <property type="protein sequence ID" value="ABK23472.1"/>
    <property type="molecule type" value="mRNA"/>
</dbReference>
<dbReference type="GO" id="GO:0070765">
    <property type="term" value="C:gamma-secretase complex"/>
    <property type="evidence" value="ECO:0007669"/>
    <property type="project" value="TreeGrafter"/>
</dbReference>
<protein>
    <recommendedName>
        <fullName evidence="10">Gamma-secretase subunit PEN-2</fullName>
    </recommendedName>
</protein>
<proteinExistence type="evidence at transcript level"/>
<keyword evidence="5 7" id="KW-1133">Transmembrane helix</keyword>